<dbReference type="PhylomeDB" id="A0A061B534"/>
<proteinExistence type="inferred from homology"/>
<dbReference type="OrthoDB" id="5295771at2759"/>
<feature type="compositionally biased region" description="Low complexity" evidence="7">
    <location>
        <begin position="13"/>
        <end position="31"/>
    </location>
</feature>
<feature type="region of interest" description="Disordered" evidence="7">
    <location>
        <begin position="1"/>
        <end position="35"/>
    </location>
</feature>
<protein>
    <recommendedName>
        <fullName evidence="3 6">Altered inheritance of mitochondria protein 24, mitochondrial</fullName>
    </recommendedName>
</protein>
<evidence type="ECO:0000256" key="1">
    <source>
        <dbReference type="ARBA" id="ARBA00004173"/>
    </source>
</evidence>
<evidence type="ECO:0000256" key="5">
    <source>
        <dbReference type="ARBA" id="ARBA00023128"/>
    </source>
</evidence>
<sequence length="383" mass="41628">MSGVRTLHVQAAPTHSPITPTTNTTATVPPQTSAPLYTTLGQPPSLLQISLTPSLPTLIQRKALIALAPIKDVYSTPYWLSPLKRILLGLHTWRFQQLESTVPASALVKAHNGKALYVLSMDGKEDFAVFPKNAVLSFAGPALRVDTHRVPLKVTKTVEGNWISTKNETKDTGLARNVGYSLLQGRGDAVLQGVGEVYKLVLGAEEEIVVKRDSLLGVSITGELDCIEKWETKRNTATTATATPAVELVEPVTEITTVSQWDKFKTTVSSVINTTRAFTTRAWALFNTSSSGYLKITGPRTVLLQSGTATSAFGNLAEVVKSGQPISIVEQKIQQEALKHREHKPEDLLSYAVVKDGKVTFHSTPDFKETVQKYENAGGKKDV</sequence>
<comment type="subcellular location">
    <subcellularLocation>
        <location evidence="1 6">Mitochondrion</location>
    </subcellularLocation>
</comment>
<evidence type="ECO:0000313" key="8">
    <source>
        <dbReference type="EMBL" id="CDR45031.1"/>
    </source>
</evidence>
<dbReference type="AlphaFoldDB" id="A0A061B534"/>
<evidence type="ECO:0000256" key="3">
    <source>
        <dbReference type="ARBA" id="ARBA00013287"/>
    </source>
</evidence>
<evidence type="ECO:0000256" key="6">
    <source>
        <dbReference type="RuleBase" id="RU363045"/>
    </source>
</evidence>
<dbReference type="InterPro" id="IPR036983">
    <property type="entry name" value="AIM24_sf"/>
</dbReference>
<gene>
    <name evidence="8" type="ORF">CYFA0S_16e01332g</name>
</gene>
<keyword evidence="5 6" id="KW-0496">Mitochondrion</keyword>
<dbReference type="GO" id="GO:0007007">
    <property type="term" value="P:inner mitochondrial membrane organization"/>
    <property type="evidence" value="ECO:0007669"/>
    <property type="project" value="TreeGrafter"/>
</dbReference>
<reference evidence="8" key="1">
    <citation type="journal article" date="2014" name="Genome Announc.">
        <title>Genome sequence of the yeast Cyberlindnera fabianii (Hansenula fabianii).</title>
        <authorList>
            <person name="Freel K.C."/>
            <person name="Sarilar V."/>
            <person name="Neuveglise C."/>
            <person name="Devillers H."/>
            <person name="Friedrich A."/>
            <person name="Schacherer J."/>
        </authorList>
    </citation>
    <scope>NUCLEOTIDE SEQUENCE</scope>
    <source>
        <strain evidence="8">YJS4271</strain>
    </source>
</reference>
<dbReference type="VEuPathDB" id="FungiDB:BON22_1394"/>
<comment type="similarity">
    <text evidence="2 6">Belongs to the AIM24 family.</text>
</comment>
<dbReference type="Gene3D" id="3.60.160.10">
    <property type="entry name" value="Mitochondrial biogenesis AIM24"/>
    <property type="match status" value="1"/>
</dbReference>
<evidence type="ECO:0000256" key="7">
    <source>
        <dbReference type="SAM" id="MobiDB-lite"/>
    </source>
</evidence>
<name>A0A061B534_CYBFA</name>
<evidence type="ECO:0000256" key="4">
    <source>
        <dbReference type="ARBA" id="ARBA00022946"/>
    </source>
</evidence>
<dbReference type="EMBL" id="LK052901">
    <property type="protein sequence ID" value="CDR45031.1"/>
    <property type="molecule type" value="Genomic_DNA"/>
</dbReference>
<dbReference type="GO" id="GO:0005743">
    <property type="term" value="C:mitochondrial inner membrane"/>
    <property type="evidence" value="ECO:0007669"/>
    <property type="project" value="TreeGrafter"/>
</dbReference>
<accession>A0A061B534</accession>
<evidence type="ECO:0000256" key="2">
    <source>
        <dbReference type="ARBA" id="ARBA00009322"/>
    </source>
</evidence>
<keyword evidence="4" id="KW-0809">Transit peptide</keyword>
<dbReference type="Pfam" id="PF01987">
    <property type="entry name" value="AIM24"/>
    <property type="match status" value="1"/>
</dbReference>
<dbReference type="PANTHER" id="PTHR36959:SF2">
    <property type="entry name" value="ALTERED INHERITANCE OF MITOCHONDRIA PROTEIN 24, MITOCHONDRIAL"/>
    <property type="match status" value="1"/>
</dbReference>
<dbReference type="PANTHER" id="PTHR36959">
    <property type="entry name" value="ALTERED INHERITANCE OF MITOCHONDRIA PROTEIN 24, MITOCHONDRIAL"/>
    <property type="match status" value="1"/>
</dbReference>
<dbReference type="InterPro" id="IPR002838">
    <property type="entry name" value="AIM24"/>
</dbReference>
<organism evidence="8">
    <name type="scientific">Cyberlindnera fabianii</name>
    <name type="common">Yeast</name>
    <name type="synonym">Hansenula fabianii</name>
    <dbReference type="NCBI Taxonomy" id="36022"/>
    <lineage>
        <taxon>Eukaryota</taxon>
        <taxon>Fungi</taxon>
        <taxon>Dikarya</taxon>
        <taxon>Ascomycota</taxon>
        <taxon>Saccharomycotina</taxon>
        <taxon>Saccharomycetes</taxon>
        <taxon>Phaffomycetales</taxon>
        <taxon>Phaffomycetaceae</taxon>
        <taxon>Cyberlindnera</taxon>
    </lineage>
</organism>